<evidence type="ECO:0000313" key="5">
    <source>
        <dbReference type="EMBL" id="KAF0767276.1"/>
    </source>
</evidence>
<dbReference type="GO" id="GO:0008270">
    <property type="term" value="F:zinc ion binding"/>
    <property type="evidence" value="ECO:0007669"/>
    <property type="project" value="UniProtKB-KW"/>
</dbReference>
<keyword evidence="6" id="KW-1185">Reference proteome</keyword>
<reference evidence="5 6" key="1">
    <citation type="submission" date="2019-08" db="EMBL/GenBank/DDBJ databases">
        <title>Whole genome of Aphis craccivora.</title>
        <authorList>
            <person name="Voronova N.V."/>
            <person name="Shulinski R.S."/>
            <person name="Bandarenka Y.V."/>
            <person name="Zhorov D.G."/>
            <person name="Warner D."/>
        </authorList>
    </citation>
    <scope>NUCLEOTIDE SEQUENCE [LARGE SCALE GENOMIC DNA]</scope>
    <source>
        <strain evidence="5">180601</strain>
        <tissue evidence="5">Whole Body</tissue>
    </source>
</reference>
<dbReference type="InterPro" id="IPR003656">
    <property type="entry name" value="Znf_BED"/>
</dbReference>
<evidence type="ECO:0000256" key="1">
    <source>
        <dbReference type="ARBA" id="ARBA00022723"/>
    </source>
</evidence>
<evidence type="ECO:0000259" key="4">
    <source>
        <dbReference type="Pfam" id="PF02892"/>
    </source>
</evidence>
<gene>
    <name evidence="5" type="ORF">FWK35_00018705</name>
</gene>
<dbReference type="GO" id="GO:0003677">
    <property type="term" value="F:DNA binding"/>
    <property type="evidence" value="ECO:0007669"/>
    <property type="project" value="InterPro"/>
</dbReference>
<accession>A0A6G0Z9T2</accession>
<keyword evidence="3" id="KW-0862">Zinc</keyword>
<dbReference type="AlphaFoldDB" id="A0A6G0Z9T2"/>
<protein>
    <submittedName>
        <fullName evidence="5">Protein stand still-like</fullName>
    </submittedName>
</protein>
<evidence type="ECO:0000313" key="6">
    <source>
        <dbReference type="Proteomes" id="UP000478052"/>
    </source>
</evidence>
<keyword evidence="1" id="KW-0479">Metal-binding</keyword>
<evidence type="ECO:0000256" key="3">
    <source>
        <dbReference type="ARBA" id="ARBA00022833"/>
    </source>
</evidence>
<dbReference type="Pfam" id="PF02892">
    <property type="entry name" value="zf-BED"/>
    <property type="match status" value="1"/>
</dbReference>
<organism evidence="5 6">
    <name type="scientific">Aphis craccivora</name>
    <name type="common">Cowpea aphid</name>
    <dbReference type="NCBI Taxonomy" id="307492"/>
    <lineage>
        <taxon>Eukaryota</taxon>
        <taxon>Metazoa</taxon>
        <taxon>Ecdysozoa</taxon>
        <taxon>Arthropoda</taxon>
        <taxon>Hexapoda</taxon>
        <taxon>Insecta</taxon>
        <taxon>Pterygota</taxon>
        <taxon>Neoptera</taxon>
        <taxon>Paraneoptera</taxon>
        <taxon>Hemiptera</taxon>
        <taxon>Sternorrhyncha</taxon>
        <taxon>Aphidomorpha</taxon>
        <taxon>Aphidoidea</taxon>
        <taxon>Aphididae</taxon>
        <taxon>Aphidini</taxon>
        <taxon>Aphis</taxon>
        <taxon>Aphis</taxon>
    </lineage>
</organism>
<evidence type="ECO:0000256" key="2">
    <source>
        <dbReference type="ARBA" id="ARBA00022771"/>
    </source>
</evidence>
<feature type="domain" description="BED-type" evidence="4">
    <location>
        <begin position="63"/>
        <end position="95"/>
    </location>
</feature>
<dbReference type="Proteomes" id="UP000478052">
    <property type="component" value="Unassembled WGS sequence"/>
</dbReference>
<proteinExistence type="predicted"/>
<comment type="caution">
    <text evidence="5">The sequence shown here is derived from an EMBL/GenBank/DDBJ whole genome shotgun (WGS) entry which is preliminary data.</text>
</comment>
<keyword evidence="2" id="KW-0863">Zinc-finger</keyword>
<name>A0A6G0Z9T2_APHCR</name>
<dbReference type="EMBL" id="VUJU01001006">
    <property type="protein sequence ID" value="KAF0767276.1"/>
    <property type="molecule type" value="Genomic_DNA"/>
</dbReference>
<sequence>MDRFLIQSLPNTKRIRLQTDENVDDPITGTDVSPTSSTENVPHHSKFQYLFVEFYKLVSINGDKIIASCGNCHKNISASTKSSGNLLSHIKLQHPLLIPKVEIARSKKNSNFIQTKLVDVRPKKINKDMINMLTSS</sequence>